<organism evidence="2 3">
    <name type="scientific">Adineta steineri</name>
    <dbReference type="NCBI Taxonomy" id="433720"/>
    <lineage>
        <taxon>Eukaryota</taxon>
        <taxon>Metazoa</taxon>
        <taxon>Spiralia</taxon>
        <taxon>Gnathifera</taxon>
        <taxon>Rotifera</taxon>
        <taxon>Eurotatoria</taxon>
        <taxon>Bdelloidea</taxon>
        <taxon>Adinetida</taxon>
        <taxon>Adinetidae</taxon>
        <taxon>Adineta</taxon>
    </lineage>
</organism>
<feature type="non-terminal residue" evidence="2">
    <location>
        <position position="93"/>
    </location>
</feature>
<comment type="caution">
    <text evidence="2">The sequence shown here is derived from an EMBL/GenBank/DDBJ whole genome shotgun (WGS) entry which is preliminary data.</text>
</comment>
<reference evidence="2" key="1">
    <citation type="submission" date="2021-02" db="EMBL/GenBank/DDBJ databases">
        <authorList>
            <person name="Nowell W R."/>
        </authorList>
    </citation>
    <scope>NUCLEOTIDE SEQUENCE</scope>
</reference>
<evidence type="ECO:0000256" key="1">
    <source>
        <dbReference type="SAM" id="MobiDB-lite"/>
    </source>
</evidence>
<gene>
    <name evidence="2" type="ORF">OKA104_LOCUS39978</name>
</gene>
<protein>
    <submittedName>
        <fullName evidence="2">Uncharacterized protein</fullName>
    </submittedName>
</protein>
<proteinExistence type="predicted"/>
<feature type="compositionally biased region" description="Polar residues" evidence="1">
    <location>
        <begin position="35"/>
        <end position="52"/>
    </location>
</feature>
<feature type="region of interest" description="Disordered" evidence="1">
    <location>
        <begin position="35"/>
        <end position="76"/>
    </location>
</feature>
<evidence type="ECO:0000313" key="3">
    <source>
        <dbReference type="Proteomes" id="UP000663881"/>
    </source>
</evidence>
<name>A0A820AEV0_9BILA</name>
<evidence type="ECO:0000313" key="2">
    <source>
        <dbReference type="EMBL" id="CAF4182463.1"/>
    </source>
</evidence>
<dbReference type="Proteomes" id="UP000663881">
    <property type="component" value="Unassembled WGS sequence"/>
</dbReference>
<dbReference type="EMBL" id="CAJOAY010008248">
    <property type="protein sequence ID" value="CAF4182463.1"/>
    <property type="molecule type" value="Genomic_DNA"/>
</dbReference>
<dbReference type="AlphaFoldDB" id="A0A820AEV0"/>
<sequence length="93" mass="11048">MQEAQKKPWQARPQGMFADPYLQFNPYAQWNQWQPINNTPFQNHPFSNQPWQQGWRGNPFGNLGNQPPPMQPYPMAYNQYPAPIQQAQYPMQQ</sequence>
<accession>A0A820AEV0</accession>